<keyword evidence="5" id="KW-0378">Hydrolase</keyword>
<keyword evidence="2" id="KW-0548">Nucleotidyltransferase</keyword>
<evidence type="ECO:0000313" key="8">
    <source>
        <dbReference type="EMBL" id="GEU73944.1"/>
    </source>
</evidence>
<dbReference type="InterPro" id="IPR012337">
    <property type="entry name" value="RNaseH-like_sf"/>
</dbReference>
<name>A0A6L2MNJ2_TANCI</name>
<evidence type="ECO:0000256" key="2">
    <source>
        <dbReference type="ARBA" id="ARBA00022695"/>
    </source>
</evidence>
<dbReference type="SUPFAM" id="SSF53098">
    <property type="entry name" value="Ribonuclease H-like"/>
    <property type="match status" value="1"/>
</dbReference>
<dbReference type="PANTHER" id="PTHR37984">
    <property type="entry name" value="PROTEIN CBG26694"/>
    <property type="match status" value="1"/>
</dbReference>
<evidence type="ECO:0000259" key="7">
    <source>
        <dbReference type="PROSITE" id="PS50994"/>
    </source>
</evidence>
<dbReference type="AlphaFoldDB" id="A0A6L2MNJ2"/>
<dbReference type="GO" id="GO:0003964">
    <property type="term" value="F:RNA-directed DNA polymerase activity"/>
    <property type="evidence" value="ECO:0007669"/>
    <property type="project" value="UniProtKB-KW"/>
</dbReference>
<keyword evidence="1" id="KW-0808">Transferase</keyword>
<dbReference type="Pfam" id="PF17917">
    <property type="entry name" value="RT_RNaseH"/>
    <property type="match status" value="1"/>
</dbReference>
<dbReference type="GO" id="GO:0003676">
    <property type="term" value="F:nucleic acid binding"/>
    <property type="evidence" value="ECO:0007669"/>
    <property type="project" value="InterPro"/>
</dbReference>
<protein>
    <submittedName>
        <fullName evidence="8">Retrovirus-related Pol polyprotein from transposon 17.6</fullName>
    </submittedName>
</protein>
<dbReference type="InterPro" id="IPR041373">
    <property type="entry name" value="RT_RNaseH"/>
</dbReference>
<evidence type="ECO:0000256" key="6">
    <source>
        <dbReference type="ARBA" id="ARBA00022918"/>
    </source>
</evidence>
<gene>
    <name evidence="8" type="ORF">Tci_045922</name>
</gene>
<reference evidence="8" key="1">
    <citation type="journal article" date="2019" name="Sci. Rep.">
        <title>Draft genome of Tanacetum cinerariifolium, the natural source of mosquito coil.</title>
        <authorList>
            <person name="Yamashiro T."/>
            <person name="Shiraishi A."/>
            <person name="Satake H."/>
            <person name="Nakayama K."/>
        </authorList>
    </citation>
    <scope>NUCLEOTIDE SEQUENCE</scope>
</reference>
<dbReference type="SUPFAM" id="SSF56672">
    <property type="entry name" value="DNA/RNA polymerases"/>
    <property type="match status" value="1"/>
</dbReference>
<dbReference type="GO" id="GO:0004519">
    <property type="term" value="F:endonuclease activity"/>
    <property type="evidence" value="ECO:0007669"/>
    <property type="project" value="UniProtKB-KW"/>
</dbReference>
<dbReference type="GO" id="GO:0015074">
    <property type="term" value="P:DNA integration"/>
    <property type="evidence" value="ECO:0007669"/>
    <property type="project" value="InterPro"/>
</dbReference>
<dbReference type="InterPro" id="IPR036397">
    <property type="entry name" value="RNaseH_sf"/>
</dbReference>
<evidence type="ECO:0000256" key="5">
    <source>
        <dbReference type="ARBA" id="ARBA00022801"/>
    </source>
</evidence>
<keyword evidence="6" id="KW-0695">RNA-directed DNA polymerase</keyword>
<evidence type="ECO:0000256" key="4">
    <source>
        <dbReference type="ARBA" id="ARBA00022759"/>
    </source>
</evidence>
<dbReference type="InterPro" id="IPR001584">
    <property type="entry name" value="Integrase_cat-core"/>
</dbReference>
<dbReference type="EMBL" id="BKCJ010006787">
    <property type="protein sequence ID" value="GEU73944.1"/>
    <property type="molecule type" value="Genomic_DNA"/>
</dbReference>
<dbReference type="InterPro" id="IPR043502">
    <property type="entry name" value="DNA/RNA_pol_sf"/>
</dbReference>
<feature type="domain" description="Integrase catalytic" evidence="7">
    <location>
        <begin position="381"/>
        <end position="543"/>
    </location>
</feature>
<evidence type="ECO:0000256" key="3">
    <source>
        <dbReference type="ARBA" id="ARBA00022722"/>
    </source>
</evidence>
<dbReference type="GO" id="GO:0016787">
    <property type="term" value="F:hydrolase activity"/>
    <property type="evidence" value="ECO:0007669"/>
    <property type="project" value="UniProtKB-KW"/>
</dbReference>
<keyword evidence="4" id="KW-0255">Endonuclease</keyword>
<proteinExistence type="predicted"/>
<dbReference type="PANTHER" id="PTHR37984:SF5">
    <property type="entry name" value="PROTEIN NYNRIN-LIKE"/>
    <property type="match status" value="1"/>
</dbReference>
<dbReference type="Gene3D" id="3.30.420.10">
    <property type="entry name" value="Ribonuclease H-like superfamily/Ribonuclease H"/>
    <property type="match status" value="1"/>
</dbReference>
<sequence>MADNRTMEELLQAPTEGYGEAIVILEINADPFEIKTNLLLLVQVNPYYGFERENPHTHINIFKRITSTLKFRDVLNDVIKLMMFPYSLEEAARVCKTDDRIDNLADQILTLVDMFFKKVVTPATVKAVEESCVICGGNHAYYDCDATNSNQSSVCVATGTYNQVAPQNCASNHMAPLGFAPMQSSQNSFADALILMPKFASMIKSLLANKLKLFELAKISLNENCLAMLLKKPPEKLVDPGKFLIPRDFMGMDVCHALADLDRSITCPKGVAEDVFVKVEKFHFSTDFVVVDFEADHRVPLIIGRSFLRTGRELVKAKSSIKEPSELKLKDLPSLLEYAYLEGANKLPLIIAKDLKDDEKEALLKYTTMEKEMLVVIYAFEKFQPYLVLSKSIVYTDYLALKYLLSKQDAKPRLLWWVLLLKEFDIIISDKKVTENLAAYHLSRLENPHKDVFKNKDKNEKFPLETLVMSKYGVTHCLATAYHPQTSGQVEISNRGLKCILKRTVRENCASWSEKLEDALWAFRTAYKSPIGCTPYKLVYGKSCHLPIELEHKAY</sequence>
<accession>A0A6L2MNJ2</accession>
<evidence type="ECO:0000256" key="1">
    <source>
        <dbReference type="ARBA" id="ARBA00022679"/>
    </source>
</evidence>
<comment type="caution">
    <text evidence="8">The sequence shown here is derived from an EMBL/GenBank/DDBJ whole genome shotgun (WGS) entry which is preliminary data.</text>
</comment>
<keyword evidence="3" id="KW-0540">Nuclease</keyword>
<dbReference type="InterPro" id="IPR050951">
    <property type="entry name" value="Retrovirus_Pol_polyprotein"/>
</dbReference>
<dbReference type="PROSITE" id="PS50994">
    <property type="entry name" value="INTEGRASE"/>
    <property type="match status" value="1"/>
</dbReference>
<organism evidence="8">
    <name type="scientific">Tanacetum cinerariifolium</name>
    <name type="common">Dalmatian daisy</name>
    <name type="synonym">Chrysanthemum cinerariifolium</name>
    <dbReference type="NCBI Taxonomy" id="118510"/>
    <lineage>
        <taxon>Eukaryota</taxon>
        <taxon>Viridiplantae</taxon>
        <taxon>Streptophyta</taxon>
        <taxon>Embryophyta</taxon>
        <taxon>Tracheophyta</taxon>
        <taxon>Spermatophyta</taxon>
        <taxon>Magnoliopsida</taxon>
        <taxon>eudicotyledons</taxon>
        <taxon>Gunneridae</taxon>
        <taxon>Pentapetalae</taxon>
        <taxon>asterids</taxon>
        <taxon>campanulids</taxon>
        <taxon>Asterales</taxon>
        <taxon>Asteraceae</taxon>
        <taxon>Asteroideae</taxon>
        <taxon>Anthemideae</taxon>
        <taxon>Anthemidinae</taxon>
        <taxon>Tanacetum</taxon>
    </lineage>
</organism>